<dbReference type="InterPro" id="IPR029058">
    <property type="entry name" value="AB_hydrolase_fold"/>
</dbReference>
<sequence length="1037" mass="119219">MNNHQMMMSDDLFARFEKELNIQGLSKSPVNNNDLNVDLNLNNISIAEERAWMLHQQNPLSGSGPFVTAFHLKGKINIDRLIQGIKSLYRGKSNLNLSYFVDELGHLKKRHQDLSHLEVRVEPIQHDVDAIDRLLAEIEVPMDLTTNPPVRFILFPKTERELVLGIVGHHILLDDTAWKPIFDHLSHYYSLQKNLKVEHLGHVKTFENANLDHTSYWQQQFESGLKKVSWPRMFLHLMQPQSIIKTYGVQQETIHKKVNRVVTHVDGTELKALSDKAQASVVHTMTSLFGCYIQSILGLDDIDLFIPVVENYDITGLDQICSSSNVIPIRLSGVEQGIEAHIRNTRNQILEGISHNLSIEQILSITKTKRQDIPNILVTQFTDATTYLNLEGVEATSIPIPPIDADYDLTLAFQIQGNQLQIELTTGEKLSRHIAPWLLEQFIQFFTQSDYTKKDSIFQLNASIEPASKADIYHAVPLQEKLLTDSQTRIANIILDEFRNVLAMPELSLQDNFFDQGGHSILATRVIGKLQSQYQIEVKIADFFNAPTAFDLVQYASYREDEDQKGRRYFDPKEEIHAPITILQKEFMGFSDQGRDAIFNIPFAFRLSEWVNEDAFELAFKDILERHHALRSIFIFHTQDDISQTVIPITQLDQYPWFFNSNAQGQQSANDVLKQEANHSFDLEKEFPIRVRFLKDEDGQHILSLLIYHIAMDEWSTGILIQELFEAYKSRLVNQAPMWQKTPKQFHEYAVEQDDLELKAHLAHWVKTIGKLKKQPPLLHEMNVDTDFLDDVTGSAVEFSLNNLQVDELYQLAKQNQSSIFYVVYAAIVLAIHFIDGNEKILTGTSVACRDHADYQDTIGYFTNVVMHHTQFDETMSISQLIQQVQNNIFNTLPYADVPFAMVEAHVRDESETSTDSPYEVYIQLHAKNLLTGTFATADNHQIGFELIEPERSSSKFGLHFEVYEEPLSEKERLRVVINYRTQRYNNAQIECIQQVTSHVLNGFLQKKSIEELDVMQLRRYLAIHMTSHDQGAHHVS</sequence>
<dbReference type="EMBL" id="VTDN01000008">
    <property type="protein sequence ID" value="MEB5477500.1"/>
    <property type="molecule type" value="Genomic_DNA"/>
</dbReference>
<dbReference type="Pfam" id="PF00668">
    <property type="entry name" value="Condensation"/>
    <property type="match status" value="2"/>
</dbReference>
<dbReference type="Gene3D" id="3.30.559.30">
    <property type="entry name" value="Nonribosomal peptide synthetase, condensation domain"/>
    <property type="match status" value="2"/>
</dbReference>
<dbReference type="Proteomes" id="UP001339883">
    <property type="component" value="Unassembled WGS sequence"/>
</dbReference>
<accession>A0ABU6DUI9</accession>
<dbReference type="Gene3D" id="3.30.559.10">
    <property type="entry name" value="Chloramphenicol acetyltransferase-like domain"/>
    <property type="match status" value="2"/>
</dbReference>
<dbReference type="InterPro" id="IPR009081">
    <property type="entry name" value="PP-bd_ACP"/>
</dbReference>
<organism evidence="2 3">
    <name type="scientific">Acinetobacter pollinis</name>
    <dbReference type="NCBI Taxonomy" id="2605270"/>
    <lineage>
        <taxon>Bacteria</taxon>
        <taxon>Pseudomonadati</taxon>
        <taxon>Pseudomonadota</taxon>
        <taxon>Gammaproteobacteria</taxon>
        <taxon>Moraxellales</taxon>
        <taxon>Moraxellaceae</taxon>
        <taxon>Acinetobacter</taxon>
    </lineage>
</organism>
<dbReference type="Pfam" id="PF00550">
    <property type="entry name" value="PP-binding"/>
    <property type="match status" value="1"/>
</dbReference>
<evidence type="ECO:0000259" key="1">
    <source>
        <dbReference type="PROSITE" id="PS50075"/>
    </source>
</evidence>
<dbReference type="InterPro" id="IPR036736">
    <property type="entry name" value="ACP-like_sf"/>
</dbReference>
<dbReference type="SUPFAM" id="SSF47336">
    <property type="entry name" value="ACP-like"/>
    <property type="match status" value="1"/>
</dbReference>
<dbReference type="InterPro" id="IPR023213">
    <property type="entry name" value="CAT-like_dom_sf"/>
</dbReference>
<evidence type="ECO:0000313" key="3">
    <source>
        <dbReference type="Proteomes" id="UP001339883"/>
    </source>
</evidence>
<keyword evidence="3" id="KW-1185">Reference proteome</keyword>
<comment type="caution">
    <text evidence="2">The sequence shown here is derived from an EMBL/GenBank/DDBJ whole genome shotgun (WGS) entry which is preliminary data.</text>
</comment>
<dbReference type="InterPro" id="IPR001242">
    <property type="entry name" value="Condensation_dom"/>
</dbReference>
<dbReference type="PANTHER" id="PTHR45527:SF1">
    <property type="entry name" value="FATTY ACID SYNTHASE"/>
    <property type="match status" value="1"/>
</dbReference>
<reference evidence="2 3" key="1">
    <citation type="submission" date="2019-08" db="EMBL/GenBank/DDBJ databases">
        <title>Five species of Acinetobacter isolated from floral nectar and animal pollinators.</title>
        <authorList>
            <person name="Hendry T.A."/>
        </authorList>
    </citation>
    <scope>NUCLEOTIDE SEQUENCE [LARGE SCALE GENOMIC DNA]</scope>
    <source>
        <strain evidence="2 3">MD18.27</strain>
    </source>
</reference>
<dbReference type="RefSeq" id="WP_325775857.1">
    <property type="nucleotide sequence ID" value="NZ_VTDN01000008.1"/>
</dbReference>
<evidence type="ECO:0000313" key="2">
    <source>
        <dbReference type="EMBL" id="MEB5477500.1"/>
    </source>
</evidence>
<dbReference type="Gene3D" id="3.40.50.1820">
    <property type="entry name" value="alpha/beta hydrolase"/>
    <property type="match status" value="1"/>
</dbReference>
<feature type="domain" description="Carrier" evidence="1">
    <location>
        <begin position="485"/>
        <end position="560"/>
    </location>
</feature>
<gene>
    <name evidence="2" type="ORF">I2F25_10650</name>
</gene>
<dbReference type="PROSITE" id="PS50075">
    <property type="entry name" value="CARRIER"/>
    <property type="match status" value="1"/>
</dbReference>
<proteinExistence type="predicted"/>
<dbReference type="PANTHER" id="PTHR45527">
    <property type="entry name" value="NONRIBOSOMAL PEPTIDE SYNTHETASE"/>
    <property type="match status" value="1"/>
</dbReference>
<name>A0ABU6DUI9_9GAMM</name>
<dbReference type="SUPFAM" id="SSF52777">
    <property type="entry name" value="CoA-dependent acyltransferases"/>
    <property type="match status" value="4"/>
</dbReference>
<protein>
    <submittedName>
        <fullName evidence="2">Peptide synthetase</fullName>
    </submittedName>
</protein>